<evidence type="ECO:0000259" key="1">
    <source>
        <dbReference type="PROSITE" id="PS51186"/>
    </source>
</evidence>
<dbReference type="SUPFAM" id="SSF55729">
    <property type="entry name" value="Acyl-CoA N-acyltransferases (Nat)"/>
    <property type="match status" value="1"/>
</dbReference>
<dbReference type="PANTHER" id="PTHR39173">
    <property type="entry name" value="ACETYLTRANSFERASE"/>
    <property type="match status" value="1"/>
</dbReference>
<dbReference type="InterPro" id="IPR000182">
    <property type="entry name" value="GNAT_dom"/>
</dbReference>
<dbReference type="EMBL" id="UGVN01000001">
    <property type="protein sequence ID" value="SUE41802.1"/>
    <property type="molecule type" value="Genomic_DNA"/>
</dbReference>
<sequence>MPDADALSPDRALLRLPEEALLPSYAAALAEGLVPDGGGLPPEKGLMAHLRSLNDPETPVRLPDGGFTRKVPGTHFWLAAGDMFIGTVNCRYALTPYLRRRGGHVGYAVRPGLRGRGFATRGLALALAHMRERGFERVLLTCRSDNTPSRRAIERAGGMLEDEAPDAVSGELVRRYWIALRAVPALPPPGGQPEVLDPEAGAA</sequence>
<dbReference type="AlphaFoldDB" id="A0A379N5V5"/>
<evidence type="ECO:0000313" key="2">
    <source>
        <dbReference type="EMBL" id="SUE41802.1"/>
    </source>
</evidence>
<dbReference type="PANTHER" id="PTHR39173:SF1">
    <property type="entry name" value="ACETYLTRANSFERASE"/>
    <property type="match status" value="1"/>
</dbReference>
<organism evidence="2 3">
    <name type="scientific">Roseomonas mucosa</name>
    <dbReference type="NCBI Taxonomy" id="207340"/>
    <lineage>
        <taxon>Bacteria</taxon>
        <taxon>Pseudomonadati</taxon>
        <taxon>Pseudomonadota</taxon>
        <taxon>Alphaproteobacteria</taxon>
        <taxon>Acetobacterales</taxon>
        <taxon>Roseomonadaceae</taxon>
        <taxon>Roseomonas</taxon>
    </lineage>
</organism>
<dbReference type="RefSeq" id="WP_051005020.1">
    <property type="nucleotide sequence ID" value="NZ_CP147879.1"/>
</dbReference>
<keyword evidence="2" id="KW-0808">Transferase</keyword>
<proteinExistence type="predicted"/>
<dbReference type="Proteomes" id="UP000254919">
    <property type="component" value="Unassembled WGS sequence"/>
</dbReference>
<evidence type="ECO:0000313" key="3">
    <source>
        <dbReference type="Proteomes" id="UP000254919"/>
    </source>
</evidence>
<name>A0A379N5V5_9PROT</name>
<accession>A0A379N5V5</accession>
<reference evidence="2 3" key="1">
    <citation type="submission" date="2018-06" db="EMBL/GenBank/DDBJ databases">
        <authorList>
            <consortium name="Pathogen Informatics"/>
            <person name="Doyle S."/>
        </authorList>
    </citation>
    <scope>NUCLEOTIDE SEQUENCE [LARGE SCALE GENOMIC DNA]</scope>
    <source>
        <strain evidence="2 3">NCTC13291</strain>
    </source>
</reference>
<dbReference type="Gene3D" id="3.40.630.30">
    <property type="match status" value="1"/>
</dbReference>
<dbReference type="Pfam" id="PF00583">
    <property type="entry name" value="Acetyltransf_1"/>
    <property type="match status" value="1"/>
</dbReference>
<dbReference type="CDD" id="cd04301">
    <property type="entry name" value="NAT_SF"/>
    <property type="match status" value="1"/>
</dbReference>
<dbReference type="InterPro" id="IPR016181">
    <property type="entry name" value="Acyl_CoA_acyltransferase"/>
</dbReference>
<gene>
    <name evidence="2" type="ORF">NCTC13291_03403</name>
</gene>
<protein>
    <submittedName>
        <fullName evidence="2">Predicted acetyltransferase</fullName>
    </submittedName>
</protein>
<feature type="domain" description="N-acetyltransferase" evidence="1">
    <location>
        <begin position="12"/>
        <end position="179"/>
    </location>
</feature>
<dbReference type="PROSITE" id="PS51186">
    <property type="entry name" value="GNAT"/>
    <property type="match status" value="1"/>
</dbReference>
<dbReference type="GO" id="GO:0016747">
    <property type="term" value="F:acyltransferase activity, transferring groups other than amino-acyl groups"/>
    <property type="evidence" value="ECO:0007669"/>
    <property type="project" value="InterPro"/>
</dbReference>